<comment type="caution">
    <text evidence="2">The sequence shown here is derived from an EMBL/GenBank/DDBJ whole genome shotgun (WGS) entry which is preliminary data.</text>
</comment>
<dbReference type="AlphaFoldDB" id="A0A918TNS2"/>
<protein>
    <submittedName>
        <fullName evidence="2">Uncharacterized protein</fullName>
    </submittedName>
</protein>
<evidence type="ECO:0000313" key="2">
    <source>
        <dbReference type="EMBL" id="GHC55159.1"/>
    </source>
</evidence>
<sequence length="199" mass="22177">MNTNKRIAVAAAVVFLVVLTFLSGRFQPDAKDTAEQPSTPPAEGTVEQNDEPKPTVDPRITRLADGRTVLNASADRAKKLYQDADPQRDLEIVADILTHYLQVFREKPFGSENAEILAQLLGENPKRIAFLSPDSPALSSQNELLDRWGSPFIFHPLTTKAMDIRSVGPDQILWTDDDLSLPFETLEKELQLQPGEDRI</sequence>
<accession>A0A918TNS2</accession>
<gene>
    <name evidence="2" type="ORF">GCM10007100_22100</name>
</gene>
<dbReference type="RefSeq" id="WP_189570020.1">
    <property type="nucleotide sequence ID" value="NZ_BMXI01000009.1"/>
</dbReference>
<reference evidence="2" key="2">
    <citation type="submission" date="2020-09" db="EMBL/GenBank/DDBJ databases">
        <authorList>
            <person name="Sun Q."/>
            <person name="Kim S."/>
        </authorList>
    </citation>
    <scope>NUCLEOTIDE SEQUENCE</scope>
    <source>
        <strain evidence="2">KCTC 12988</strain>
    </source>
</reference>
<feature type="compositionally biased region" description="Basic and acidic residues" evidence="1">
    <location>
        <begin position="50"/>
        <end position="59"/>
    </location>
</feature>
<dbReference type="EMBL" id="BMXI01000009">
    <property type="protein sequence ID" value="GHC55159.1"/>
    <property type="molecule type" value="Genomic_DNA"/>
</dbReference>
<evidence type="ECO:0000256" key="1">
    <source>
        <dbReference type="SAM" id="MobiDB-lite"/>
    </source>
</evidence>
<feature type="region of interest" description="Disordered" evidence="1">
    <location>
        <begin position="29"/>
        <end position="59"/>
    </location>
</feature>
<evidence type="ECO:0000313" key="3">
    <source>
        <dbReference type="Proteomes" id="UP000644507"/>
    </source>
</evidence>
<organism evidence="2 3">
    <name type="scientific">Roseibacillus persicicus</name>
    <dbReference type="NCBI Taxonomy" id="454148"/>
    <lineage>
        <taxon>Bacteria</taxon>
        <taxon>Pseudomonadati</taxon>
        <taxon>Verrucomicrobiota</taxon>
        <taxon>Verrucomicrobiia</taxon>
        <taxon>Verrucomicrobiales</taxon>
        <taxon>Verrucomicrobiaceae</taxon>
        <taxon>Roseibacillus</taxon>
    </lineage>
</organism>
<name>A0A918TNS2_9BACT</name>
<keyword evidence="3" id="KW-1185">Reference proteome</keyword>
<proteinExistence type="predicted"/>
<dbReference type="Proteomes" id="UP000644507">
    <property type="component" value="Unassembled WGS sequence"/>
</dbReference>
<reference evidence="2" key="1">
    <citation type="journal article" date="2014" name="Int. J. Syst. Evol. Microbiol.">
        <title>Complete genome sequence of Corynebacterium casei LMG S-19264T (=DSM 44701T), isolated from a smear-ripened cheese.</title>
        <authorList>
            <consortium name="US DOE Joint Genome Institute (JGI-PGF)"/>
            <person name="Walter F."/>
            <person name="Albersmeier A."/>
            <person name="Kalinowski J."/>
            <person name="Ruckert C."/>
        </authorList>
    </citation>
    <scope>NUCLEOTIDE SEQUENCE</scope>
    <source>
        <strain evidence="2">KCTC 12988</strain>
    </source>
</reference>